<feature type="domain" description="Immunoglobulin V-set" evidence="3">
    <location>
        <begin position="34"/>
        <end position="116"/>
    </location>
</feature>
<name>A0A1A8ABZ6_NOTFU</name>
<dbReference type="SUPFAM" id="SSF48726">
    <property type="entry name" value="Immunoglobulin"/>
    <property type="match status" value="1"/>
</dbReference>
<dbReference type="Proteomes" id="UP000822369">
    <property type="component" value="Chromosome 3"/>
</dbReference>
<dbReference type="Pfam" id="PF07686">
    <property type="entry name" value="V-set"/>
    <property type="match status" value="1"/>
</dbReference>
<feature type="chain" id="PRO_5008365472" evidence="2">
    <location>
        <begin position="20"/>
        <end position="227"/>
    </location>
</feature>
<protein>
    <submittedName>
        <fullName evidence="4">LOC107378967-like protein</fullName>
    </submittedName>
</protein>
<dbReference type="KEGG" id="nfu:107378967"/>
<keyword evidence="2" id="KW-0732">Signal</keyword>
<dbReference type="EMBL" id="HADY01014104">
    <property type="protein sequence ID" value="SBP52589.1"/>
    <property type="molecule type" value="Transcribed_RNA"/>
</dbReference>
<sequence>MLAGMFVLGILTTLPGAQSGWSVSFSRRLICVWAGTTVTLPCHYGYPSGHSVKRVMWFRVSAAGRREFVHHTDPNQISLSYRGRTRHIGGSYSSCLVQIHGVNLSDVGQYHFRLETDQQLGRWTSPDTITWDVTDLQVQIHPARPANMFGFEETVFVGCQAQGCAAPGRSLSLYRFTKEHTCAGESTKRHQRRLLCEPELHESCQPSSQQVQSSPKSVPSCGYHFTL</sequence>
<dbReference type="InterPro" id="IPR013783">
    <property type="entry name" value="Ig-like_fold"/>
</dbReference>
<evidence type="ECO:0000256" key="1">
    <source>
        <dbReference type="SAM" id="MobiDB-lite"/>
    </source>
</evidence>
<reference evidence="4" key="3">
    <citation type="submission" date="2020-03" db="EMBL/GenBank/DDBJ databases">
        <title>Intra-Species Differences in Population Size shape Life History and Genome Evolution.</title>
        <authorList>
            <person name="Willemsen D."/>
            <person name="Cui R."/>
            <person name="Valenzano D.R."/>
        </authorList>
    </citation>
    <scope>NUCLEOTIDE SEQUENCE</scope>
    <source>
        <strain evidence="4">GRZ</strain>
        <tissue evidence="4">Whole</tissue>
    </source>
</reference>
<dbReference type="Gene3D" id="2.60.40.10">
    <property type="entry name" value="Immunoglobulins"/>
    <property type="match status" value="1"/>
</dbReference>
<dbReference type="EMBL" id="JAAVVJ010000003">
    <property type="protein sequence ID" value="KAF7226346.1"/>
    <property type="molecule type" value="Genomic_DNA"/>
</dbReference>
<dbReference type="InterPro" id="IPR036179">
    <property type="entry name" value="Ig-like_dom_sf"/>
</dbReference>
<gene>
    <name evidence="5" type="primary">FP016247.1</name>
    <name evidence="4" type="ORF">G4P62_005289</name>
</gene>
<reference evidence="5" key="1">
    <citation type="submission" date="2016-05" db="EMBL/GenBank/DDBJ databases">
        <authorList>
            <person name="Lavstsen T."/>
            <person name="Jespersen J.S."/>
        </authorList>
    </citation>
    <scope>NUCLEOTIDE SEQUENCE</scope>
    <source>
        <tissue evidence="5">Brain</tissue>
    </source>
</reference>
<feature type="region of interest" description="Disordered" evidence="1">
    <location>
        <begin position="206"/>
        <end position="227"/>
    </location>
</feature>
<reference evidence="5" key="2">
    <citation type="submission" date="2016-06" db="EMBL/GenBank/DDBJ databases">
        <title>The genome of a short-lived fish provides insights into sex chromosome evolution and the genetic control of aging.</title>
        <authorList>
            <person name="Reichwald K."/>
            <person name="Felder M."/>
            <person name="Petzold A."/>
            <person name="Koch P."/>
            <person name="Groth M."/>
            <person name="Platzer M."/>
        </authorList>
    </citation>
    <scope>NUCLEOTIDE SEQUENCE</scope>
    <source>
        <tissue evidence="5">Brain</tissue>
    </source>
</reference>
<dbReference type="AlphaFoldDB" id="A0A1A8ABZ6"/>
<feature type="signal peptide" evidence="2">
    <location>
        <begin position="1"/>
        <end position="19"/>
    </location>
</feature>
<organism evidence="5">
    <name type="scientific">Nothobranchius furzeri</name>
    <name type="common">Turquoise killifish</name>
    <dbReference type="NCBI Taxonomy" id="105023"/>
    <lineage>
        <taxon>Eukaryota</taxon>
        <taxon>Metazoa</taxon>
        <taxon>Chordata</taxon>
        <taxon>Craniata</taxon>
        <taxon>Vertebrata</taxon>
        <taxon>Euteleostomi</taxon>
        <taxon>Actinopterygii</taxon>
        <taxon>Neopterygii</taxon>
        <taxon>Teleostei</taxon>
        <taxon>Neoteleostei</taxon>
        <taxon>Acanthomorphata</taxon>
        <taxon>Ovalentaria</taxon>
        <taxon>Atherinomorphae</taxon>
        <taxon>Cyprinodontiformes</taxon>
        <taxon>Nothobranchiidae</taxon>
        <taxon>Nothobranchius</taxon>
    </lineage>
</organism>
<feature type="compositionally biased region" description="Low complexity" evidence="1">
    <location>
        <begin position="206"/>
        <end position="221"/>
    </location>
</feature>
<dbReference type="PANTHER" id="PTHR46013:SF8">
    <property type="entry name" value="B-CELL RECEPTOR CD22-RELATED"/>
    <property type="match status" value="1"/>
</dbReference>
<evidence type="ECO:0000313" key="5">
    <source>
        <dbReference type="EMBL" id="SBP52589.1"/>
    </source>
</evidence>
<evidence type="ECO:0000313" key="4">
    <source>
        <dbReference type="EMBL" id="KAF7226346.1"/>
    </source>
</evidence>
<dbReference type="InterPro" id="IPR013106">
    <property type="entry name" value="Ig_V-set"/>
</dbReference>
<evidence type="ECO:0000256" key="2">
    <source>
        <dbReference type="SAM" id="SignalP"/>
    </source>
</evidence>
<evidence type="ECO:0000259" key="3">
    <source>
        <dbReference type="Pfam" id="PF07686"/>
    </source>
</evidence>
<proteinExistence type="predicted"/>
<dbReference type="PANTHER" id="PTHR46013">
    <property type="entry name" value="VASCULAR CELL ADHESION MOLECULE 1"/>
    <property type="match status" value="1"/>
</dbReference>
<accession>A0A1A8ABZ6</accession>